<accession>A0A6J1W6Z4</accession>
<dbReference type="InterPro" id="IPR051148">
    <property type="entry name" value="Zona_Pellucida_Domain_gp"/>
</dbReference>
<evidence type="ECO:0000259" key="21">
    <source>
        <dbReference type="PROSITE" id="PS51034"/>
    </source>
</evidence>
<comment type="similarity">
    <text evidence="2">Belongs to the ZP domain family. ZPB subfamily.</text>
</comment>
<dbReference type="InterPro" id="IPR000519">
    <property type="entry name" value="P_trefoil_dom"/>
</dbReference>
<dbReference type="AlphaFoldDB" id="A0A6J1W6Z4"/>
<evidence type="ECO:0000256" key="15">
    <source>
        <dbReference type="ARBA" id="ARBA00037545"/>
    </source>
</evidence>
<dbReference type="SMART" id="SM00241">
    <property type="entry name" value="ZP"/>
    <property type="match status" value="1"/>
</dbReference>
<evidence type="ECO:0000256" key="8">
    <source>
        <dbReference type="ARBA" id="ARBA00022989"/>
    </source>
</evidence>
<name>A0A6J1W6Z4_9SAUR</name>
<feature type="domain" description="ZP" evidence="21">
    <location>
        <begin position="63"/>
        <end position="377"/>
    </location>
</feature>
<keyword evidence="20" id="KW-0732">Signal</keyword>
<comment type="subcellular location">
    <subcellularLocation>
        <location evidence="1">Cell membrane</location>
        <topology evidence="1">Single-pass type I membrane protein</topology>
    </subcellularLocation>
    <subcellularLocation>
        <location evidence="14">Zona pellucida</location>
    </subcellularLocation>
</comment>
<evidence type="ECO:0000256" key="10">
    <source>
        <dbReference type="ARBA" id="ARBA00023157"/>
    </source>
</evidence>
<evidence type="ECO:0000256" key="17">
    <source>
        <dbReference type="ARBA" id="ARBA00042273"/>
    </source>
</evidence>
<reference evidence="24" key="1">
    <citation type="submission" date="2025-08" db="UniProtKB">
        <authorList>
            <consortium name="RefSeq"/>
        </authorList>
    </citation>
    <scope>IDENTIFICATION</scope>
</reference>
<evidence type="ECO:0000256" key="5">
    <source>
        <dbReference type="ARBA" id="ARBA00022530"/>
    </source>
</evidence>
<keyword evidence="8" id="KW-1133">Transmembrane helix</keyword>
<dbReference type="GO" id="GO:0035805">
    <property type="term" value="C:egg coat"/>
    <property type="evidence" value="ECO:0007669"/>
    <property type="project" value="UniProtKB-SubCell"/>
</dbReference>
<dbReference type="Gene3D" id="4.10.110.10">
    <property type="entry name" value="Spasmolytic Protein, domain 1"/>
    <property type="match status" value="1"/>
</dbReference>
<evidence type="ECO:0000256" key="18">
    <source>
        <dbReference type="ARBA" id="ARBA00042573"/>
    </source>
</evidence>
<evidence type="ECO:0000256" key="2">
    <source>
        <dbReference type="ARBA" id="ARBA00010863"/>
    </source>
</evidence>
<gene>
    <name evidence="24" type="primary">LOC113429866</name>
</gene>
<feature type="signal peptide" evidence="20">
    <location>
        <begin position="1"/>
        <end position="43"/>
    </location>
</feature>
<keyword evidence="3" id="KW-1003">Cell membrane</keyword>
<keyword evidence="4" id="KW-0964">Secreted</keyword>
<evidence type="ECO:0000256" key="19">
    <source>
        <dbReference type="PROSITE-ProRule" id="PRU00779"/>
    </source>
</evidence>
<keyword evidence="13" id="KW-0278">Fertilization</keyword>
<dbReference type="KEGG" id="nss:113429866"/>
<dbReference type="GO" id="GO:0005886">
    <property type="term" value="C:plasma membrane"/>
    <property type="evidence" value="ECO:0007669"/>
    <property type="project" value="UniProtKB-SubCell"/>
</dbReference>
<organism evidence="23 24">
    <name type="scientific">Notechis scutatus</name>
    <name type="common">mainland tiger snake</name>
    <dbReference type="NCBI Taxonomy" id="8663"/>
    <lineage>
        <taxon>Eukaryota</taxon>
        <taxon>Metazoa</taxon>
        <taxon>Chordata</taxon>
        <taxon>Craniata</taxon>
        <taxon>Vertebrata</taxon>
        <taxon>Euteleostomi</taxon>
        <taxon>Lepidosauria</taxon>
        <taxon>Squamata</taxon>
        <taxon>Bifurcata</taxon>
        <taxon>Unidentata</taxon>
        <taxon>Episquamata</taxon>
        <taxon>Toxicofera</taxon>
        <taxon>Serpentes</taxon>
        <taxon>Colubroidea</taxon>
        <taxon>Elapidae</taxon>
        <taxon>Hydrophiinae</taxon>
        <taxon>Notechis</taxon>
    </lineage>
</organism>
<dbReference type="Pfam" id="PF00100">
    <property type="entry name" value="Zona_pellucida"/>
    <property type="match status" value="1"/>
</dbReference>
<dbReference type="GO" id="GO:0060468">
    <property type="term" value="P:prevention of polyspermy"/>
    <property type="evidence" value="ECO:0007669"/>
    <property type="project" value="TreeGrafter"/>
</dbReference>
<keyword evidence="11" id="KW-0675">Receptor</keyword>
<keyword evidence="10 19" id="KW-1015">Disulfide bond</keyword>
<evidence type="ECO:0000256" key="13">
    <source>
        <dbReference type="ARBA" id="ARBA00023279"/>
    </source>
</evidence>
<dbReference type="GO" id="GO:0032190">
    <property type="term" value="F:acrosin binding"/>
    <property type="evidence" value="ECO:0007669"/>
    <property type="project" value="TreeGrafter"/>
</dbReference>
<dbReference type="InterPro" id="IPR017977">
    <property type="entry name" value="ZP_dom_CS"/>
</dbReference>
<comment type="caution">
    <text evidence="19">Lacks conserved residue(s) required for the propagation of feature annotation.</text>
</comment>
<dbReference type="PANTHER" id="PTHR23343">
    <property type="entry name" value="ZONA PELLUCIDA SPERM-BINDING PROTEIN"/>
    <property type="match status" value="1"/>
</dbReference>
<evidence type="ECO:0000256" key="12">
    <source>
        <dbReference type="ARBA" id="ARBA00023180"/>
    </source>
</evidence>
<dbReference type="GO" id="GO:0007339">
    <property type="term" value="P:binding of sperm to zona pellucida"/>
    <property type="evidence" value="ECO:0007669"/>
    <property type="project" value="TreeGrafter"/>
</dbReference>
<dbReference type="InterPro" id="IPR042235">
    <property type="entry name" value="ZP-C_dom"/>
</dbReference>
<evidence type="ECO:0000256" key="1">
    <source>
        <dbReference type="ARBA" id="ARBA00004251"/>
    </source>
</evidence>
<evidence type="ECO:0000313" key="23">
    <source>
        <dbReference type="Proteomes" id="UP000504612"/>
    </source>
</evidence>
<evidence type="ECO:0000256" key="6">
    <source>
        <dbReference type="ARBA" id="ARBA00022685"/>
    </source>
</evidence>
<dbReference type="InterPro" id="IPR055355">
    <property type="entry name" value="ZP-C"/>
</dbReference>
<evidence type="ECO:0000313" key="24">
    <source>
        <dbReference type="RefSeq" id="XP_026548159.1"/>
    </source>
</evidence>
<dbReference type="GeneID" id="113429866"/>
<evidence type="ECO:0000256" key="16">
    <source>
        <dbReference type="ARBA" id="ARBA00040238"/>
    </source>
</evidence>
<feature type="non-terminal residue" evidence="24">
    <location>
        <position position="419"/>
    </location>
</feature>
<dbReference type="InterPro" id="IPR017957">
    <property type="entry name" value="P_trefoil_CS"/>
</dbReference>
<dbReference type="Pfam" id="PF00088">
    <property type="entry name" value="Trefoil"/>
    <property type="match status" value="1"/>
</dbReference>
<dbReference type="SMART" id="SM00018">
    <property type="entry name" value="PD"/>
    <property type="match status" value="1"/>
</dbReference>
<dbReference type="PANTHER" id="PTHR23343:SF31">
    <property type="entry name" value="ZONA PELLUCIDA SPERM-BINDING PROTEIN 4"/>
    <property type="match status" value="1"/>
</dbReference>
<evidence type="ECO:0000256" key="4">
    <source>
        <dbReference type="ARBA" id="ARBA00022525"/>
    </source>
</evidence>
<comment type="function">
    <text evidence="15">Component of the zona pellucida, an extracellular matrix surrounding oocytes which mediates sperm binding, induction of the acrosome reaction and prevents post-fertilization polyspermy. The zona pellucida is composed of 3 to 4 glycoproteins, ZP1, ZP2, ZP3, and ZP4. ZP4 may act as a sperm receptor.</text>
</comment>
<feature type="disulfide bond" evidence="19">
    <location>
        <begin position="75"/>
        <end position="90"/>
    </location>
</feature>
<evidence type="ECO:0000256" key="3">
    <source>
        <dbReference type="ARBA" id="ARBA00022475"/>
    </source>
</evidence>
<dbReference type="SUPFAM" id="SSF57492">
    <property type="entry name" value="Trefoil"/>
    <property type="match status" value="1"/>
</dbReference>
<keyword evidence="23" id="KW-1185">Reference proteome</keyword>
<feature type="chain" id="PRO_5026793845" description="Zona pellucida sperm-binding protein 4" evidence="20">
    <location>
        <begin position="44"/>
        <end position="419"/>
    </location>
</feature>
<sequence>MREKPTLATGGGPDPCPPPAEQVPIGMASLALLALLMAPAGMGWEPQAAVVLPGVLDPPSPSRCSAVQLAERLPCGSPRVSHGQCSHLGCCFDPQDRVTPCYYGKTVTARCAPGGSFSLAVSRDAAVPPLRLDSLHLLSGRGGPWGPPPRNEALWWSPSHGLPEAGGHRIYENELSVEGGTLRAPSGSVSQASGFFRLTIRCGYSAGEPLPVSVLLAAPPPPAPVAQQGPLALDMRMAGDESYSSFYGPLDYPVAKLLHEPVPMEVSLLGRRDQALRLLLRECWATPSADPLRAPQWPLLQDGCPYRGDSYQAQLVPLQWDSGLPFPSHHRRFVVRTFPLVDTDAQQMLSGPIYFHCNASACLPSAQEPCGTRCEAGLQGRRQRDAPGGALMEAGQVLLMASTGPVDFFSTPVQASRPE</sequence>
<dbReference type="InterPro" id="IPR044913">
    <property type="entry name" value="P_trefoil_dom_sf"/>
</dbReference>
<dbReference type="PROSITE" id="PS00682">
    <property type="entry name" value="ZP_1"/>
    <property type="match status" value="1"/>
</dbReference>
<dbReference type="RefSeq" id="XP_026548159.1">
    <property type="nucleotide sequence ID" value="XM_026692374.1"/>
</dbReference>
<dbReference type="InterPro" id="IPR001507">
    <property type="entry name" value="ZP_dom"/>
</dbReference>
<protein>
    <recommendedName>
        <fullName evidence="16">Zona pellucida sperm-binding protein 4</fullName>
    </recommendedName>
    <alternativeName>
        <fullName evidence="18">Zona pellucida glycoprotein 4</fullName>
    </alternativeName>
    <alternativeName>
        <fullName evidence="17">Zona pellucida protein B</fullName>
    </alternativeName>
</protein>
<dbReference type="PROSITE" id="PS51034">
    <property type="entry name" value="ZP_2"/>
    <property type="match status" value="1"/>
</dbReference>
<dbReference type="Gene3D" id="2.60.40.4100">
    <property type="entry name" value="Zona pellucida, ZP-C domain"/>
    <property type="match status" value="1"/>
</dbReference>
<evidence type="ECO:0000256" key="11">
    <source>
        <dbReference type="ARBA" id="ARBA00023170"/>
    </source>
</evidence>
<keyword evidence="6" id="KW-0165">Cleavage on pair of basic residues</keyword>
<keyword evidence="9" id="KW-0472">Membrane</keyword>
<evidence type="ECO:0000256" key="14">
    <source>
        <dbReference type="ARBA" id="ARBA00024183"/>
    </source>
</evidence>
<keyword evidence="5" id="KW-0272">Extracellular matrix</keyword>
<feature type="domain" description="P-type" evidence="22">
    <location>
        <begin position="62"/>
        <end position="105"/>
    </location>
</feature>
<dbReference type="PROSITE" id="PS00025">
    <property type="entry name" value="P_TREFOIL_1"/>
    <property type="match status" value="1"/>
</dbReference>
<evidence type="ECO:0000256" key="7">
    <source>
        <dbReference type="ARBA" id="ARBA00022692"/>
    </source>
</evidence>
<evidence type="ECO:0000259" key="22">
    <source>
        <dbReference type="PROSITE" id="PS51448"/>
    </source>
</evidence>
<dbReference type="GO" id="GO:0035804">
    <property type="term" value="F:structural constituent of egg coat"/>
    <property type="evidence" value="ECO:0007669"/>
    <property type="project" value="TreeGrafter"/>
</dbReference>
<proteinExistence type="inferred from homology"/>
<evidence type="ECO:0000256" key="20">
    <source>
        <dbReference type="SAM" id="SignalP"/>
    </source>
</evidence>
<evidence type="ECO:0000256" key="9">
    <source>
        <dbReference type="ARBA" id="ARBA00023136"/>
    </source>
</evidence>
<dbReference type="Proteomes" id="UP000504612">
    <property type="component" value="Unplaced"/>
</dbReference>
<keyword evidence="7" id="KW-0812">Transmembrane</keyword>
<dbReference type="PROSITE" id="PS51448">
    <property type="entry name" value="P_TREFOIL_2"/>
    <property type="match status" value="1"/>
</dbReference>
<keyword evidence="12" id="KW-0325">Glycoprotein</keyword>
<dbReference type="CDD" id="cd00111">
    <property type="entry name" value="Trefoil"/>
    <property type="match status" value="1"/>
</dbReference>